<name>A0A2P5FIG2_TREOI</name>
<dbReference type="InParanoid" id="A0A2P5FIG2"/>
<dbReference type="Proteomes" id="UP000237000">
    <property type="component" value="Unassembled WGS sequence"/>
</dbReference>
<comment type="caution">
    <text evidence="1">The sequence shown here is derived from an EMBL/GenBank/DDBJ whole genome shotgun (WGS) entry which is preliminary data.</text>
</comment>
<dbReference type="EMBL" id="JXTC01000031">
    <property type="protein sequence ID" value="PON97556.1"/>
    <property type="molecule type" value="Genomic_DNA"/>
</dbReference>
<sequence length="74" mass="8324">MAILACDLSVSAIFQIWLSTLTSDDIVVYTVDLAVFNWVHILEEIISDLRCTDKTIMLDEEGKTEVTHIRALIA</sequence>
<accession>A0A2P5FIG2</accession>
<organism evidence="1 2">
    <name type="scientific">Trema orientale</name>
    <name type="common">Charcoal tree</name>
    <name type="synonym">Celtis orientalis</name>
    <dbReference type="NCBI Taxonomy" id="63057"/>
    <lineage>
        <taxon>Eukaryota</taxon>
        <taxon>Viridiplantae</taxon>
        <taxon>Streptophyta</taxon>
        <taxon>Embryophyta</taxon>
        <taxon>Tracheophyta</taxon>
        <taxon>Spermatophyta</taxon>
        <taxon>Magnoliopsida</taxon>
        <taxon>eudicotyledons</taxon>
        <taxon>Gunneridae</taxon>
        <taxon>Pentapetalae</taxon>
        <taxon>rosids</taxon>
        <taxon>fabids</taxon>
        <taxon>Rosales</taxon>
        <taxon>Cannabaceae</taxon>
        <taxon>Trema</taxon>
    </lineage>
</organism>
<evidence type="ECO:0000313" key="2">
    <source>
        <dbReference type="Proteomes" id="UP000237000"/>
    </source>
</evidence>
<gene>
    <name evidence="1" type="ORF">TorRG33x02_067580</name>
</gene>
<protein>
    <submittedName>
        <fullName evidence="1">Uncharacterized protein</fullName>
    </submittedName>
</protein>
<keyword evidence="2" id="KW-1185">Reference proteome</keyword>
<evidence type="ECO:0000313" key="1">
    <source>
        <dbReference type="EMBL" id="PON97556.1"/>
    </source>
</evidence>
<proteinExistence type="predicted"/>
<reference evidence="2" key="1">
    <citation type="submission" date="2016-06" db="EMBL/GenBank/DDBJ databases">
        <title>Parallel loss of symbiosis genes in relatives of nitrogen-fixing non-legume Parasponia.</title>
        <authorList>
            <person name="Van Velzen R."/>
            <person name="Holmer R."/>
            <person name="Bu F."/>
            <person name="Rutten L."/>
            <person name="Van Zeijl A."/>
            <person name="Liu W."/>
            <person name="Santuari L."/>
            <person name="Cao Q."/>
            <person name="Sharma T."/>
            <person name="Shen D."/>
            <person name="Roswanjaya Y."/>
            <person name="Wardhani T."/>
            <person name="Kalhor M.S."/>
            <person name="Jansen J."/>
            <person name="Van den Hoogen J."/>
            <person name="Gungor B."/>
            <person name="Hartog M."/>
            <person name="Hontelez J."/>
            <person name="Verver J."/>
            <person name="Yang W.-C."/>
            <person name="Schijlen E."/>
            <person name="Repin R."/>
            <person name="Schilthuizen M."/>
            <person name="Schranz E."/>
            <person name="Heidstra R."/>
            <person name="Miyata K."/>
            <person name="Fedorova E."/>
            <person name="Kohlen W."/>
            <person name="Bisseling T."/>
            <person name="Smit S."/>
            <person name="Geurts R."/>
        </authorList>
    </citation>
    <scope>NUCLEOTIDE SEQUENCE [LARGE SCALE GENOMIC DNA]</scope>
    <source>
        <strain evidence="2">cv. RG33-2</strain>
    </source>
</reference>
<dbReference type="OrthoDB" id="10294953at2759"/>
<dbReference type="AlphaFoldDB" id="A0A2P5FIG2"/>